<evidence type="ECO:0000256" key="6">
    <source>
        <dbReference type="ARBA" id="ARBA00022989"/>
    </source>
</evidence>
<dbReference type="RefSeq" id="WP_273437381.1">
    <property type="nucleotide sequence ID" value="NZ_PKUN01000001.1"/>
</dbReference>
<dbReference type="GO" id="GO:0022857">
    <property type="term" value="F:transmembrane transporter activity"/>
    <property type="evidence" value="ECO:0007669"/>
    <property type="project" value="InterPro"/>
</dbReference>
<evidence type="ECO:0000313" key="10">
    <source>
        <dbReference type="Proteomes" id="UP000235015"/>
    </source>
</evidence>
<evidence type="ECO:0000256" key="5">
    <source>
        <dbReference type="ARBA" id="ARBA00022692"/>
    </source>
</evidence>
<sequence>MSRLMNLQQQTLVALLVILVCLLFAASLFVGANPLPVLQAARESLLDTPTVIGLIFGEIRLPRALIALFTGATLGLAGAAMQGLLRNPLASPGLIGSASGAALGAVGMLYFGLGALLPLAVPMGGMAGALLATFLVYLMAGREAGTLTLILAGVAINALALAMISLLLNLAPSPYAVREIVLWMMGSIANHSMHDLWTLLPGVLLGWLLLLGTGRSLDVLTLGEETASTMGISLTRLRWRIFLAIALSVGSAVSITGSIGFIGLVVPHLLRPLVGFQPSRLLLTSALGGAALLLAADIATRLFPAGSDIKVGVLTSLVGAPFFLYIILKSRRYQL</sequence>
<evidence type="ECO:0000313" key="9">
    <source>
        <dbReference type="EMBL" id="PLX63587.1"/>
    </source>
</evidence>
<dbReference type="InterPro" id="IPR037294">
    <property type="entry name" value="ABC_BtuC-like"/>
</dbReference>
<dbReference type="STRING" id="1111735.GCA_000428045_03410"/>
<keyword evidence="7 8" id="KW-0472">Membrane</keyword>
<reference evidence="9 10" key="1">
    <citation type="submission" date="2017-11" db="EMBL/GenBank/DDBJ databases">
        <title>Genome-resolved metagenomics identifies genetic mobility, metabolic interactions, and unexpected diversity in perchlorate-reducing communities.</title>
        <authorList>
            <person name="Barnum T.P."/>
            <person name="Figueroa I.A."/>
            <person name="Carlstrom C.I."/>
            <person name="Lucas L.N."/>
            <person name="Engelbrektson A.L."/>
            <person name="Coates J.D."/>
        </authorList>
    </citation>
    <scope>NUCLEOTIDE SEQUENCE [LARGE SCALE GENOMIC DNA]</scope>
    <source>
        <strain evidence="9">BM301</strain>
    </source>
</reference>
<feature type="transmembrane region" description="Helical" evidence="8">
    <location>
        <begin position="119"/>
        <end position="140"/>
    </location>
</feature>
<dbReference type="Gene3D" id="1.10.3470.10">
    <property type="entry name" value="ABC transporter involved in vitamin B12 uptake, BtuC"/>
    <property type="match status" value="1"/>
</dbReference>
<dbReference type="AlphaFoldDB" id="A0A2N6D1K5"/>
<dbReference type="SUPFAM" id="SSF81345">
    <property type="entry name" value="ABC transporter involved in vitamin B12 uptake, BtuC"/>
    <property type="match status" value="1"/>
</dbReference>
<comment type="similarity">
    <text evidence="2">Belongs to the binding-protein-dependent transport system permease family. FecCD subfamily.</text>
</comment>
<keyword evidence="3" id="KW-0813">Transport</keyword>
<feature type="transmembrane region" description="Helical" evidence="8">
    <location>
        <begin position="64"/>
        <end position="81"/>
    </location>
</feature>
<evidence type="ECO:0000256" key="2">
    <source>
        <dbReference type="ARBA" id="ARBA00007935"/>
    </source>
</evidence>
<feature type="transmembrane region" description="Helical" evidence="8">
    <location>
        <begin position="311"/>
        <end position="328"/>
    </location>
</feature>
<feature type="transmembrane region" description="Helical" evidence="8">
    <location>
        <begin position="147"/>
        <end position="168"/>
    </location>
</feature>
<feature type="transmembrane region" description="Helical" evidence="8">
    <location>
        <begin position="93"/>
        <end position="113"/>
    </location>
</feature>
<dbReference type="PANTHER" id="PTHR30472">
    <property type="entry name" value="FERRIC ENTEROBACTIN TRANSPORT SYSTEM PERMEASE PROTEIN"/>
    <property type="match status" value="1"/>
</dbReference>
<evidence type="ECO:0000256" key="8">
    <source>
        <dbReference type="SAM" id="Phobius"/>
    </source>
</evidence>
<keyword evidence="4" id="KW-1003">Cell membrane</keyword>
<feature type="transmembrane region" description="Helical" evidence="8">
    <location>
        <begin position="241"/>
        <end position="269"/>
    </location>
</feature>
<dbReference type="Pfam" id="PF01032">
    <property type="entry name" value="FecCD"/>
    <property type="match status" value="1"/>
</dbReference>
<comment type="caution">
    <text evidence="9">The sequence shown here is derived from an EMBL/GenBank/DDBJ whole genome shotgun (WGS) entry which is preliminary data.</text>
</comment>
<evidence type="ECO:0000256" key="4">
    <source>
        <dbReference type="ARBA" id="ARBA00022475"/>
    </source>
</evidence>
<dbReference type="Proteomes" id="UP000235015">
    <property type="component" value="Unassembled WGS sequence"/>
</dbReference>
<name>A0A2N6D1K5_9GAMM</name>
<dbReference type="PANTHER" id="PTHR30472:SF25">
    <property type="entry name" value="ABC TRANSPORTER PERMEASE PROTEIN MJ0876-RELATED"/>
    <property type="match status" value="1"/>
</dbReference>
<dbReference type="InterPro" id="IPR000522">
    <property type="entry name" value="ABC_transptr_permease_BtuC"/>
</dbReference>
<dbReference type="CDD" id="cd06550">
    <property type="entry name" value="TM_ABC_iron-siderophores_like"/>
    <property type="match status" value="1"/>
</dbReference>
<evidence type="ECO:0000256" key="3">
    <source>
        <dbReference type="ARBA" id="ARBA00022448"/>
    </source>
</evidence>
<feature type="transmembrane region" description="Helical" evidence="8">
    <location>
        <begin position="199"/>
        <end position="220"/>
    </location>
</feature>
<evidence type="ECO:0000256" key="7">
    <source>
        <dbReference type="ARBA" id="ARBA00023136"/>
    </source>
</evidence>
<dbReference type="EMBL" id="PKUN01000001">
    <property type="protein sequence ID" value="PLX63587.1"/>
    <property type="molecule type" value="Genomic_DNA"/>
</dbReference>
<dbReference type="FunFam" id="1.10.3470.10:FF:000001">
    <property type="entry name" value="Vitamin B12 ABC transporter permease BtuC"/>
    <property type="match status" value="1"/>
</dbReference>
<comment type="subcellular location">
    <subcellularLocation>
        <location evidence="1">Cell membrane</location>
        <topology evidence="1">Multi-pass membrane protein</topology>
    </subcellularLocation>
</comment>
<organism evidence="9 10">
    <name type="scientific">Sedimenticola selenatireducens</name>
    <dbReference type="NCBI Taxonomy" id="191960"/>
    <lineage>
        <taxon>Bacteria</taxon>
        <taxon>Pseudomonadati</taxon>
        <taxon>Pseudomonadota</taxon>
        <taxon>Gammaproteobacteria</taxon>
        <taxon>Chromatiales</taxon>
        <taxon>Sedimenticolaceae</taxon>
        <taxon>Sedimenticola</taxon>
    </lineage>
</organism>
<feature type="transmembrane region" description="Helical" evidence="8">
    <location>
        <begin position="281"/>
        <end position="299"/>
    </location>
</feature>
<dbReference type="GO" id="GO:0033214">
    <property type="term" value="P:siderophore-iron import into cell"/>
    <property type="evidence" value="ECO:0007669"/>
    <property type="project" value="TreeGrafter"/>
</dbReference>
<gene>
    <name evidence="9" type="ORF">C0630_01455</name>
</gene>
<dbReference type="GO" id="GO:0005886">
    <property type="term" value="C:plasma membrane"/>
    <property type="evidence" value="ECO:0007669"/>
    <property type="project" value="UniProtKB-SubCell"/>
</dbReference>
<keyword evidence="5 8" id="KW-0812">Transmembrane</keyword>
<protein>
    <submittedName>
        <fullName evidence="9">ABC transporter permease</fullName>
    </submittedName>
</protein>
<evidence type="ECO:0000256" key="1">
    <source>
        <dbReference type="ARBA" id="ARBA00004651"/>
    </source>
</evidence>
<proteinExistence type="inferred from homology"/>
<keyword evidence="6 8" id="KW-1133">Transmembrane helix</keyword>
<accession>A0A2N6D1K5</accession>